<dbReference type="EMBL" id="NXID01000053">
    <property type="protein sequence ID" value="RXK14712.1"/>
    <property type="molecule type" value="Genomic_DNA"/>
</dbReference>
<evidence type="ECO:0000313" key="5">
    <source>
        <dbReference type="EMBL" id="RXK14712.1"/>
    </source>
</evidence>
<keyword evidence="6" id="KW-1185">Reference proteome</keyword>
<dbReference type="PANTHER" id="PTHR42932">
    <property type="entry name" value="GENERAL STRESS PROTEIN 20U"/>
    <property type="match status" value="1"/>
</dbReference>
<proteinExistence type="inferred from homology"/>
<evidence type="ECO:0000256" key="3">
    <source>
        <dbReference type="RuleBase" id="RU003875"/>
    </source>
</evidence>
<dbReference type="Gene3D" id="1.20.1260.10">
    <property type="match status" value="1"/>
</dbReference>
<dbReference type="RefSeq" id="WP_114842256.1">
    <property type="nucleotide sequence ID" value="NZ_CP031219.1"/>
</dbReference>
<evidence type="ECO:0000256" key="2">
    <source>
        <dbReference type="ARBA" id="ARBA00009497"/>
    </source>
</evidence>
<dbReference type="GO" id="GO:0008199">
    <property type="term" value="F:ferric iron binding"/>
    <property type="evidence" value="ECO:0007669"/>
    <property type="project" value="InterPro"/>
</dbReference>
<evidence type="ECO:0000259" key="4">
    <source>
        <dbReference type="Pfam" id="PF00210"/>
    </source>
</evidence>
<dbReference type="KEGG" id="amyt:AMYT_1845"/>
<dbReference type="Proteomes" id="UP000290092">
    <property type="component" value="Unassembled WGS sequence"/>
</dbReference>
<sequence>MKNSILQLKVIQASSLVMFTKIHNYHWNIKGMQFFPIHEMTEKIYEQFSTLYDDAAERILQLGEKPLVLLDEIKSTSVIKEDSKTDFDAKYVLENILNDFETLLKEFKVLSKTACENEDNTTVAFADEKVAHLEKNIWMIKASLA</sequence>
<evidence type="ECO:0000313" key="6">
    <source>
        <dbReference type="Proteomes" id="UP000290092"/>
    </source>
</evidence>
<dbReference type="Pfam" id="PF00210">
    <property type="entry name" value="Ferritin"/>
    <property type="match status" value="1"/>
</dbReference>
<dbReference type="CDD" id="cd01043">
    <property type="entry name" value="DPS"/>
    <property type="match status" value="1"/>
</dbReference>
<dbReference type="GO" id="GO:0005737">
    <property type="term" value="C:cytoplasm"/>
    <property type="evidence" value="ECO:0007669"/>
    <property type="project" value="UniProtKB-SubCell"/>
</dbReference>
<dbReference type="AlphaFoldDB" id="A0AAX2AE75"/>
<organism evidence="5 6">
    <name type="scientific">Malaciobacter mytili LMG 24559</name>
    <dbReference type="NCBI Taxonomy" id="1032238"/>
    <lineage>
        <taxon>Bacteria</taxon>
        <taxon>Pseudomonadati</taxon>
        <taxon>Campylobacterota</taxon>
        <taxon>Epsilonproteobacteria</taxon>
        <taxon>Campylobacterales</taxon>
        <taxon>Arcobacteraceae</taxon>
        <taxon>Malaciobacter</taxon>
    </lineage>
</organism>
<name>A0AAX2AE75_9BACT</name>
<dbReference type="PRINTS" id="PR01346">
    <property type="entry name" value="HELNAPAPROT"/>
</dbReference>
<evidence type="ECO:0000256" key="1">
    <source>
        <dbReference type="ARBA" id="ARBA00004496"/>
    </source>
</evidence>
<comment type="subcellular location">
    <subcellularLocation>
        <location evidence="1">Cytoplasm</location>
    </subcellularLocation>
</comment>
<gene>
    <name evidence="5" type="ORF">CP985_12160</name>
</gene>
<dbReference type="PANTHER" id="PTHR42932:SF1">
    <property type="entry name" value="GENERAL STRESS PROTEIN 20U"/>
    <property type="match status" value="1"/>
</dbReference>
<dbReference type="PIRSF" id="PIRSF005900">
    <property type="entry name" value="Dps"/>
    <property type="match status" value="1"/>
</dbReference>
<dbReference type="InterPro" id="IPR009078">
    <property type="entry name" value="Ferritin-like_SF"/>
</dbReference>
<comment type="caution">
    <text evidence="5">The sequence shown here is derived from an EMBL/GenBank/DDBJ whole genome shotgun (WGS) entry which is preliminary data.</text>
</comment>
<protein>
    <submittedName>
        <fullName evidence="5">DNA starvation/stationary phase protection protein</fullName>
    </submittedName>
</protein>
<feature type="domain" description="Ferritin/DPS" evidence="4">
    <location>
        <begin position="7"/>
        <end position="144"/>
    </location>
</feature>
<dbReference type="InterPro" id="IPR008331">
    <property type="entry name" value="Ferritin_DPS_dom"/>
</dbReference>
<reference evidence="5 6" key="1">
    <citation type="submission" date="2017-09" db="EMBL/GenBank/DDBJ databases">
        <title>Genomics of the genus Arcobacter.</title>
        <authorList>
            <person name="Perez-Cataluna A."/>
            <person name="Figueras M.J."/>
            <person name="Salas-Masso N."/>
        </authorList>
    </citation>
    <scope>NUCLEOTIDE SEQUENCE [LARGE SCALE GENOMIC DNA]</scope>
    <source>
        <strain evidence="5 6">CECT 7386</strain>
    </source>
</reference>
<dbReference type="InterPro" id="IPR002177">
    <property type="entry name" value="DPS_DNA-bd"/>
</dbReference>
<comment type="similarity">
    <text evidence="2 3">Belongs to the Dps family.</text>
</comment>
<dbReference type="SUPFAM" id="SSF47240">
    <property type="entry name" value="Ferritin-like"/>
    <property type="match status" value="1"/>
</dbReference>
<accession>A0AAX2AE75</accession>
<dbReference type="InterPro" id="IPR012347">
    <property type="entry name" value="Ferritin-like"/>
</dbReference>